<evidence type="ECO:0000313" key="2">
    <source>
        <dbReference type="EMBL" id="GIJ18055.1"/>
    </source>
</evidence>
<reference evidence="2 3" key="1">
    <citation type="submission" date="2021-01" db="EMBL/GenBank/DDBJ databases">
        <title>Whole genome shotgun sequence of Verrucosispora gifhornensis NBRC 16317.</title>
        <authorList>
            <person name="Komaki H."/>
            <person name="Tamura T."/>
        </authorList>
    </citation>
    <scope>NUCLEOTIDE SEQUENCE [LARGE SCALE GENOMIC DNA]</scope>
    <source>
        <strain evidence="2 3">NBRC 16317</strain>
    </source>
</reference>
<dbReference type="Proteomes" id="UP000647860">
    <property type="component" value="Unassembled WGS sequence"/>
</dbReference>
<protein>
    <submittedName>
        <fullName evidence="2">Uncharacterized protein</fullName>
    </submittedName>
</protein>
<sequence>MFTADAGAGSSGDGCEAGVGGEVSGGGKGGAVADFEQDPGGGPDVDAGHRGQDLGERVCIEDPLDLAGDVVALSQDVAEAVNKAGQDRLRGGGRRGG</sequence>
<feature type="region of interest" description="Disordered" evidence="1">
    <location>
        <begin position="1"/>
        <end position="52"/>
    </location>
</feature>
<feature type="compositionally biased region" description="Gly residues" evidence="1">
    <location>
        <begin position="9"/>
        <end position="30"/>
    </location>
</feature>
<organism evidence="2 3">
    <name type="scientific">Micromonospora gifhornensis</name>
    <dbReference type="NCBI Taxonomy" id="84594"/>
    <lineage>
        <taxon>Bacteria</taxon>
        <taxon>Bacillati</taxon>
        <taxon>Actinomycetota</taxon>
        <taxon>Actinomycetes</taxon>
        <taxon>Micromonosporales</taxon>
        <taxon>Micromonosporaceae</taxon>
        <taxon>Micromonospora</taxon>
    </lineage>
</organism>
<evidence type="ECO:0000256" key="1">
    <source>
        <dbReference type="SAM" id="MobiDB-lite"/>
    </source>
</evidence>
<name>A0ABQ4IJH5_9ACTN</name>
<dbReference type="EMBL" id="BOPA01000035">
    <property type="protein sequence ID" value="GIJ18055.1"/>
    <property type="molecule type" value="Genomic_DNA"/>
</dbReference>
<keyword evidence="3" id="KW-1185">Reference proteome</keyword>
<gene>
    <name evidence="2" type="ORF">Vgi01_47390</name>
</gene>
<proteinExistence type="predicted"/>
<comment type="caution">
    <text evidence="2">The sequence shown here is derived from an EMBL/GenBank/DDBJ whole genome shotgun (WGS) entry which is preliminary data.</text>
</comment>
<evidence type="ECO:0000313" key="3">
    <source>
        <dbReference type="Proteomes" id="UP000647860"/>
    </source>
</evidence>
<accession>A0ABQ4IJH5</accession>